<dbReference type="SMART" id="SM00738">
    <property type="entry name" value="NGN"/>
    <property type="match status" value="1"/>
</dbReference>
<dbReference type="GO" id="GO:0005829">
    <property type="term" value="C:cytosol"/>
    <property type="evidence" value="ECO:0007669"/>
    <property type="project" value="TreeGrafter"/>
</dbReference>
<keyword evidence="2" id="KW-0805">Transcription regulation</keyword>
<evidence type="ECO:0000256" key="3">
    <source>
        <dbReference type="ARBA" id="ARBA00023163"/>
    </source>
</evidence>
<feature type="domain" description="NusG-like N-terminal" evidence="4">
    <location>
        <begin position="10"/>
        <end position="109"/>
    </location>
</feature>
<keyword evidence="3" id="KW-0804">Transcription</keyword>
<dbReference type="GO" id="GO:0006354">
    <property type="term" value="P:DNA-templated transcription elongation"/>
    <property type="evidence" value="ECO:0007669"/>
    <property type="project" value="InterPro"/>
</dbReference>
<dbReference type="NCBIfam" id="NF006534">
    <property type="entry name" value="PRK09014.1"/>
    <property type="match status" value="1"/>
</dbReference>
<dbReference type="Pfam" id="PF02357">
    <property type="entry name" value="NusG"/>
    <property type="match status" value="1"/>
</dbReference>
<evidence type="ECO:0000259" key="4">
    <source>
        <dbReference type="SMART" id="SM00738"/>
    </source>
</evidence>
<dbReference type="PANTHER" id="PTHR30265">
    <property type="entry name" value="RHO-INTERACTING TRANSCRIPTION TERMINATION FACTOR NUSG"/>
    <property type="match status" value="1"/>
</dbReference>
<dbReference type="SUPFAM" id="SSF82679">
    <property type="entry name" value="N-utilization substance G protein NusG, N-terminal domain"/>
    <property type="match status" value="1"/>
</dbReference>
<dbReference type="PANTHER" id="PTHR30265:SF7">
    <property type="entry name" value="TRANSCRIPTION ANTITERMINATION PROTEIN RFAH"/>
    <property type="match status" value="1"/>
</dbReference>
<accession>A0A6F8SZB7</accession>
<dbReference type="NCBIfam" id="TIGR01955">
    <property type="entry name" value="RfaH"/>
    <property type="match status" value="1"/>
</dbReference>
<protein>
    <submittedName>
        <fullName evidence="5">Transcription antitermination protein RfaH</fullName>
    </submittedName>
</protein>
<dbReference type="GO" id="GO:0031564">
    <property type="term" value="P:transcription antitermination"/>
    <property type="evidence" value="ECO:0007669"/>
    <property type="project" value="UniProtKB-KW"/>
</dbReference>
<evidence type="ECO:0000256" key="2">
    <source>
        <dbReference type="ARBA" id="ARBA00023015"/>
    </source>
</evidence>
<dbReference type="RefSeq" id="WP_172416626.1">
    <property type="nucleotide sequence ID" value="NZ_AP022821.1"/>
</dbReference>
<dbReference type="InterPro" id="IPR036735">
    <property type="entry name" value="NGN_dom_sf"/>
</dbReference>
<reference evidence="5 6" key="1">
    <citation type="submission" date="2020-02" db="EMBL/GenBank/DDBJ databases">
        <title>Complete Genome Sequence of Halomonas meridiana strain BAA-801, Isolated from Deep Sea Thermal Vent.</title>
        <authorList>
            <person name="Takahashi Y."/>
            <person name="Takahashi H."/>
            <person name="Galipon J."/>
            <person name="Arakawa K."/>
        </authorList>
    </citation>
    <scope>NUCLEOTIDE SEQUENCE [LARGE SCALE GENOMIC DNA]</scope>
    <source>
        <strain evidence="5 6">Slthf1</strain>
    </source>
</reference>
<gene>
    <name evidence="5" type="primary">rfaH</name>
    <name evidence="5" type="ORF">HMSLTHF_30880</name>
</gene>
<dbReference type="Gene3D" id="3.30.70.940">
    <property type="entry name" value="NusG, N-terminal domain"/>
    <property type="match status" value="1"/>
</dbReference>
<dbReference type="InterPro" id="IPR043425">
    <property type="entry name" value="NusG-like"/>
</dbReference>
<dbReference type="InterPro" id="IPR006645">
    <property type="entry name" value="NGN-like_dom"/>
</dbReference>
<proteinExistence type="predicted"/>
<evidence type="ECO:0000256" key="1">
    <source>
        <dbReference type="ARBA" id="ARBA00022814"/>
    </source>
</evidence>
<dbReference type="Proteomes" id="UP000503197">
    <property type="component" value="Chromosome"/>
</dbReference>
<sequence>MPSDQSSAALSRWYAIQCKGGESFRAEENLLNQGFDIFHPTLLCRKKRRGKVEWVNEPLFPYYLFIYLDQLQSNWRPIRSTRGVSRIVTFGDRPAVISHELIALLKAREDQDALPSSFEAGQEVTVENGPFAGHSATFQQQLSRARNGEERAIILLQWLNRTQEVEVPISHLLR</sequence>
<organism evidence="5 6">
    <name type="scientific">Vreelandella aquamarina</name>
    <dbReference type="NCBI Taxonomy" id="77097"/>
    <lineage>
        <taxon>Bacteria</taxon>
        <taxon>Pseudomonadati</taxon>
        <taxon>Pseudomonadota</taxon>
        <taxon>Gammaproteobacteria</taxon>
        <taxon>Oceanospirillales</taxon>
        <taxon>Halomonadaceae</taxon>
        <taxon>Vreelandella</taxon>
    </lineage>
</organism>
<dbReference type="InterPro" id="IPR010215">
    <property type="entry name" value="Transcription_antiterm_RfaH"/>
</dbReference>
<dbReference type="CDD" id="cd09892">
    <property type="entry name" value="NGN_SP_RfaH"/>
    <property type="match status" value="1"/>
</dbReference>
<evidence type="ECO:0000313" key="6">
    <source>
        <dbReference type="Proteomes" id="UP000503197"/>
    </source>
</evidence>
<evidence type="ECO:0000313" key="5">
    <source>
        <dbReference type="EMBL" id="BCA93313.1"/>
    </source>
</evidence>
<dbReference type="EMBL" id="AP022821">
    <property type="protein sequence ID" value="BCA93313.1"/>
    <property type="molecule type" value="Genomic_DNA"/>
</dbReference>
<keyword evidence="1" id="KW-0889">Transcription antitermination</keyword>
<dbReference type="AlphaFoldDB" id="A0A6F8SZB7"/>
<name>A0A6F8SZB7_9GAMM</name>